<dbReference type="Proteomes" id="UP000663845">
    <property type="component" value="Unassembled WGS sequence"/>
</dbReference>
<evidence type="ECO:0000313" key="2">
    <source>
        <dbReference type="Proteomes" id="UP000663845"/>
    </source>
</evidence>
<dbReference type="EMBL" id="CAJNOG010001557">
    <property type="protein sequence ID" value="CAF1453761.1"/>
    <property type="molecule type" value="Genomic_DNA"/>
</dbReference>
<name>A0A815PST6_9BILA</name>
<reference evidence="1" key="1">
    <citation type="submission" date="2021-02" db="EMBL/GenBank/DDBJ databases">
        <authorList>
            <person name="Nowell W R."/>
        </authorList>
    </citation>
    <scope>NUCLEOTIDE SEQUENCE</scope>
</reference>
<dbReference type="AlphaFoldDB" id="A0A815PST6"/>
<sequence length="94" mass="10524">MGNGITINKKQLPGVLQSPRARKIVVIPYQKWIYYDARRFGHFNQFSTDSGCEIISNKGVGVGITGEESRISTNIQPPTHPDRYALVTFCKPSK</sequence>
<evidence type="ECO:0000313" key="1">
    <source>
        <dbReference type="EMBL" id="CAF1453761.1"/>
    </source>
</evidence>
<accession>A0A815PST6</accession>
<proteinExistence type="predicted"/>
<gene>
    <name evidence="1" type="ORF">JYZ213_LOCUS40843</name>
</gene>
<comment type="caution">
    <text evidence="1">The sequence shown here is derived from an EMBL/GenBank/DDBJ whole genome shotgun (WGS) entry which is preliminary data.</text>
</comment>
<protein>
    <submittedName>
        <fullName evidence="1">Uncharacterized protein</fullName>
    </submittedName>
</protein>
<organism evidence="1 2">
    <name type="scientific">Adineta steineri</name>
    <dbReference type="NCBI Taxonomy" id="433720"/>
    <lineage>
        <taxon>Eukaryota</taxon>
        <taxon>Metazoa</taxon>
        <taxon>Spiralia</taxon>
        <taxon>Gnathifera</taxon>
        <taxon>Rotifera</taxon>
        <taxon>Eurotatoria</taxon>
        <taxon>Bdelloidea</taxon>
        <taxon>Adinetida</taxon>
        <taxon>Adinetidae</taxon>
        <taxon>Adineta</taxon>
    </lineage>
</organism>